<name>A0A438DTS9_VITVI</name>
<comment type="caution">
    <text evidence="2">The sequence shown here is derived from an EMBL/GenBank/DDBJ whole genome shotgun (WGS) entry which is preliminary data.</text>
</comment>
<dbReference type="AlphaFoldDB" id="A0A438DTS9"/>
<evidence type="ECO:0000313" key="2">
    <source>
        <dbReference type="EMBL" id="RVW38873.1"/>
    </source>
</evidence>
<dbReference type="Proteomes" id="UP000288805">
    <property type="component" value="Unassembled WGS sequence"/>
</dbReference>
<evidence type="ECO:0000256" key="1">
    <source>
        <dbReference type="SAM" id="SignalP"/>
    </source>
</evidence>
<sequence length="112" mass="11890">MNSKPFLLLCLLLAAVLLTSSAASAKISIDEKNVEAADQQVNQVAHASTQGVAGMDQVMLLTEEGVSLRVWVAKMAVVLGVLVKYAEGAALVQKKLSTTRKLRIPCQLGTEP</sequence>
<protein>
    <submittedName>
        <fullName evidence="2">Uncharacterized protein</fullName>
    </submittedName>
</protein>
<reference evidence="2 3" key="1">
    <citation type="journal article" date="2018" name="PLoS Genet.">
        <title>Population sequencing reveals clonal diversity and ancestral inbreeding in the grapevine cultivar Chardonnay.</title>
        <authorList>
            <person name="Roach M.J."/>
            <person name="Johnson D.L."/>
            <person name="Bohlmann J."/>
            <person name="van Vuuren H.J."/>
            <person name="Jones S.J."/>
            <person name="Pretorius I.S."/>
            <person name="Schmidt S.A."/>
            <person name="Borneman A.R."/>
        </authorList>
    </citation>
    <scope>NUCLEOTIDE SEQUENCE [LARGE SCALE GENOMIC DNA]</scope>
    <source>
        <strain evidence="3">cv. Chardonnay</strain>
        <tissue evidence="2">Leaf</tissue>
    </source>
</reference>
<proteinExistence type="predicted"/>
<gene>
    <name evidence="2" type="ORF">CK203_073538</name>
</gene>
<feature type="signal peptide" evidence="1">
    <location>
        <begin position="1"/>
        <end position="25"/>
    </location>
</feature>
<keyword evidence="1" id="KW-0732">Signal</keyword>
<accession>A0A438DTS9</accession>
<organism evidence="2 3">
    <name type="scientific">Vitis vinifera</name>
    <name type="common">Grape</name>
    <dbReference type="NCBI Taxonomy" id="29760"/>
    <lineage>
        <taxon>Eukaryota</taxon>
        <taxon>Viridiplantae</taxon>
        <taxon>Streptophyta</taxon>
        <taxon>Embryophyta</taxon>
        <taxon>Tracheophyta</taxon>
        <taxon>Spermatophyta</taxon>
        <taxon>Magnoliopsida</taxon>
        <taxon>eudicotyledons</taxon>
        <taxon>Gunneridae</taxon>
        <taxon>Pentapetalae</taxon>
        <taxon>rosids</taxon>
        <taxon>Vitales</taxon>
        <taxon>Vitaceae</taxon>
        <taxon>Viteae</taxon>
        <taxon>Vitis</taxon>
    </lineage>
</organism>
<evidence type="ECO:0000313" key="3">
    <source>
        <dbReference type="Proteomes" id="UP000288805"/>
    </source>
</evidence>
<feature type="chain" id="PRO_5019347581" evidence="1">
    <location>
        <begin position="26"/>
        <end position="112"/>
    </location>
</feature>
<dbReference type="EMBL" id="QGNW01001499">
    <property type="protein sequence ID" value="RVW38873.1"/>
    <property type="molecule type" value="Genomic_DNA"/>
</dbReference>